<dbReference type="EMBL" id="CP014691">
    <property type="protein sequence ID" value="AQS88191.1"/>
    <property type="molecule type" value="Genomic_DNA"/>
</dbReference>
<keyword evidence="2" id="KW-1185">Reference proteome</keyword>
<evidence type="ECO:0000313" key="1">
    <source>
        <dbReference type="EMBL" id="AQS88191.1"/>
    </source>
</evidence>
<proteinExistence type="predicted"/>
<protein>
    <submittedName>
        <fullName evidence="1">Uncharacterized protein</fullName>
    </submittedName>
</protein>
<dbReference type="SUPFAM" id="SSF47598">
    <property type="entry name" value="Ribbon-helix-helix"/>
    <property type="match status" value="1"/>
</dbReference>
<dbReference type="InterPro" id="IPR013321">
    <property type="entry name" value="Arc_rbn_hlx_hlx"/>
</dbReference>
<dbReference type="RefSeq" id="WP_077807207.1">
    <property type="nucleotide sequence ID" value="NZ_BJXS01000003.1"/>
</dbReference>
<sequence>MQDLKRASITIRLGEDLLHTLRVEAAKRPQSVNAEIVQRLVESLVRPQVNSLPMDGSFTQEEMSLIGLWREMNYKERAAILSVAERIVDHAPVASSWTPPSHQMLPRQDNRSGIATSSEIIDAWNAISDEDRVALSIAIRNALIASSRDAS</sequence>
<name>A0A1U9KQQ4_9PROT</name>
<dbReference type="KEGG" id="nch:A0U93_09825"/>
<organism evidence="1 2">
    <name type="scientific">Neoasaia chiangmaiensis</name>
    <dbReference type="NCBI Taxonomy" id="320497"/>
    <lineage>
        <taxon>Bacteria</taxon>
        <taxon>Pseudomonadati</taxon>
        <taxon>Pseudomonadota</taxon>
        <taxon>Alphaproteobacteria</taxon>
        <taxon>Acetobacterales</taxon>
        <taxon>Acetobacteraceae</taxon>
        <taxon>Neoasaia</taxon>
    </lineage>
</organism>
<dbReference type="GO" id="GO:0006355">
    <property type="term" value="P:regulation of DNA-templated transcription"/>
    <property type="evidence" value="ECO:0007669"/>
    <property type="project" value="InterPro"/>
</dbReference>
<dbReference type="STRING" id="320497.A0U93_09825"/>
<dbReference type="Gene3D" id="1.10.1220.10">
    <property type="entry name" value="Met repressor-like"/>
    <property type="match status" value="1"/>
</dbReference>
<dbReference type="AlphaFoldDB" id="A0A1U9KQQ4"/>
<gene>
    <name evidence="1" type="ORF">A0U93_09825</name>
</gene>
<reference evidence="1 2" key="1">
    <citation type="submission" date="2016-03" db="EMBL/GenBank/DDBJ databases">
        <title>Acetic acid bacteria sequencing.</title>
        <authorList>
            <person name="Brandt J."/>
            <person name="Jakob F."/>
            <person name="Vogel R.F."/>
        </authorList>
    </citation>
    <scope>NUCLEOTIDE SEQUENCE [LARGE SCALE GENOMIC DNA]</scope>
    <source>
        <strain evidence="1 2">NBRC 101099</strain>
    </source>
</reference>
<accession>A0A1U9KQQ4</accession>
<dbReference type="InterPro" id="IPR010985">
    <property type="entry name" value="Ribbon_hlx_hlx"/>
</dbReference>
<evidence type="ECO:0000313" key="2">
    <source>
        <dbReference type="Proteomes" id="UP000188604"/>
    </source>
</evidence>
<dbReference type="Proteomes" id="UP000188604">
    <property type="component" value="Chromosome"/>
</dbReference>